<dbReference type="CDD" id="cd07011">
    <property type="entry name" value="cupin_PMI_type_I_N"/>
    <property type="match status" value="1"/>
</dbReference>
<keyword evidence="8 10" id="KW-0413">Isomerase</keyword>
<dbReference type="EMBL" id="CAWYQH010000163">
    <property type="protein sequence ID" value="CAK8697245.1"/>
    <property type="molecule type" value="Genomic_DNA"/>
</dbReference>
<evidence type="ECO:0000259" key="15">
    <source>
        <dbReference type="Pfam" id="PF20512"/>
    </source>
</evidence>
<dbReference type="Proteomes" id="UP001642483">
    <property type="component" value="Unassembled WGS sequence"/>
</dbReference>
<dbReference type="Pfam" id="PF20512">
    <property type="entry name" value="PMI_typeI_hel"/>
    <property type="match status" value="1"/>
</dbReference>
<dbReference type="EC" id="5.3.1.8" evidence="4 10"/>
<dbReference type="Pfam" id="PF01238">
    <property type="entry name" value="PMI_typeI_C"/>
    <property type="match status" value="1"/>
</dbReference>
<dbReference type="NCBIfam" id="TIGR00218">
    <property type="entry name" value="manA"/>
    <property type="match status" value="1"/>
</dbReference>
<comment type="similarity">
    <text evidence="3 11">Belongs to the mannose-6-phosphate isomerase type 1 family.</text>
</comment>
<evidence type="ECO:0000256" key="11">
    <source>
        <dbReference type="RuleBase" id="RU004189"/>
    </source>
</evidence>
<evidence type="ECO:0000256" key="3">
    <source>
        <dbReference type="ARBA" id="ARBA00010772"/>
    </source>
</evidence>
<feature type="domain" description="Phosphomannose isomerase type I catalytic" evidence="14">
    <location>
        <begin position="11"/>
        <end position="152"/>
    </location>
</feature>
<dbReference type="Gene3D" id="2.60.120.10">
    <property type="entry name" value="Jelly Rolls"/>
    <property type="match status" value="2"/>
</dbReference>
<sequence>MANNTSSVQLIQGAVQQYAWGKVGKSSKVALLCANADLSFSLKDDEPYAELWMGAHPKAPSKLIGGDKNLLDFVKEYPGVLGEKVVSQFGVLPFLFKVLSVAKSLSIQAHPDKALAEKLHVERPEVYRDSNHKPEMAIALTEFEALCGFRPVKEIVQFLEAVPELEAVVGKVTADRLKAKCLNGVSDVASSLKECFSNVILSEKHIREECLNTLVQRIEKMKEDNLNLEPVHGELLLRVHSQFPGDVGCFVIYFLNHILLSSGEAIFLGANVPHAYLSGDCIECMACSDNVVRAGLTPKLVDASTLCDMLEYLPTPAEDRKFQPKSSDYPFELVYDPPVKDFAVICIRVPSDHEKYAVKQHDSASILLCISGTASVAGIAGELKPGVVAFIPANVLMEIFPQGSEILLYRATCIL</sequence>
<evidence type="ECO:0000256" key="1">
    <source>
        <dbReference type="ARBA" id="ARBA00000757"/>
    </source>
</evidence>
<dbReference type="InterPro" id="IPR016305">
    <property type="entry name" value="Mannose-6-P_Isomerase"/>
</dbReference>
<reference evidence="16 17" key="1">
    <citation type="submission" date="2024-02" db="EMBL/GenBank/DDBJ databases">
        <authorList>
            <person name="Daric V."/>
            <person name="Darras S."/>
        </authorList>
    </citation>
    <scope>NUCLEOTIDE SEQUENCE [LARGE SCALE GENOMIC DNA]</scope>
</reference>
<dbReference type="InterPro" id="IPR018050">
    <property type="entry name" value="Pmannose_isomerase-type1_CS"/>
</dbReference>
<keyword evidence="6" id="KW-0479">Metal-binding</keyword>
<dbReference type="InterPro" id="IPR046457">
    <property type="entry name" value="PMI_typeI_cat"/>
</dbReference>
<evidence type="ECO:0000256" key="7">
    <source>
        <dbReference type="ARBA" id="ARBA00022833"/>
    </source>
</evidence>
<comment type="catalytic activity">
    <reaction evidence="1 10">
        <text>D-mannose 6-phosphate = D-fructose 6-phosphate</text>
        <dbReference type="Rhea" id="RHEA:12356"/>
        <dbReference type="ChEBI" id="CHEBI:58735"/>
        <dbReference type="ChEBI" id="CHEBI:61527"/>
        <dbReference type="EC" id="5.3.1.8"/>
    </reaction>
</comment>
<protein>
    <recommendedName>
        <fullName evidence="5 10">Mannose-6-phosphate isomerase</fullName>
        <ecNumber evidence="4 10">5.3.1.8</ecNumber>
    </recommendedName>
</protein>
<comment type="caution">
    <text evidence="16">The sequence shown here is derived from an EMBL/GenBank/DDBJ whole genome shotgun (WGS) entry which is preliminary data.</text>
</comment>
<dbReference type="SUPFAM" id="SSF51182">
    <property type="entry name" value="RmlC-like cupins"/>
    <property type="match status" value="1"/>
</dbReference>
<evidence type="ECO:0000313" key="17">
    <source>
        <dbReference type="Proteomes" id="UP001642483"/>
    </source>
</evidence>
<dbReference type="InterPro" id="IPR046456">
    <property type="entry name" value="PMI_typeI_C"/>
</dbReference>
<evidence type="ECO:0000256" key="6">
    <source>
        <dbReference type="ARBA" id="ARBA00022723"/>
    </source>
</evidence>
<dbReference type="PANTHER" id="PTHR10309:SF0">
    <property type="entry name" value="MANNOSE-6-PHOSPHATE ISOMERASE"/>
    <property type="match status" value="1"/>
</dbReference>
<dbReference type="InterPro" id="IPR001250">
    <property type="entry name" value="Man6P_Isoase-1"/>
</dbReference>
<feature type="domain" description="Phosphomannose isomerase type I helical insertion" evidence="15">
    <location>
        <begin position="169"/>
        <end position="255"/>
    </location>
</feature>
<keyword evidence="7 10" id="KW-0862">Zinc</keyword>
<dbReference type="PANTHER" id="PTHR10309">
    <property type="entry name" value="MANNOSE-6-PHOSPHATE ISOMERASE"/>
    <property type="match status" value="1"/>
</dbReference>
<evidence type="ECO:0000259" key="13">
    <source>
        <dbReference type="Pfam" id="PF01238"/>
    </source>
</evidence>
<dbReference type="Pfam" id="PF20511">
    <property type="entry name" value="PMI_typeI_cat"/>
    <property type="match status" value="1"/>
</dbReference>
<organism evidence="16 17">
    <name type="scientific">Clavelina lepadiformis</name>
    <name type="common">Light-bulb sea squirt</name>
    <name type="synonym">Ascidia lepadiformis</name>
    <dbReference type="NCBI Taxonomy" id="159417"/>
    <lineage>
        <taxon>Eukaryota</taxon>
        <taxon>Metazoa</taxon>
        <taxon>Chordata</taxon>
        <taxon>Tunicata</taxon>
        <taxon>Ascidiacea</taxon>
        <taxon>Aplousobranchia</taxon>
        <taxon>Clavelinidae</taxon>
        <taxon>Clavelina</taxon>
    </lineage>
</organism>
<evidence type="ECO:0000256" key="8">
    <source>
        <dbReference type="ARBA" id="ARBA00023235"/>
    </source>
</evidence>
<dbReference type="Gene3D" id="1.10.441.10">
    <property type="entry name" value="Phosphomannose Isomerase, domain 2"/>
    <property type="match status" value="1"/>
</dbReference>
<comment type="pathway">
    <text evidence="2 12">Nucleotide-sugar biosynthesis; GDP-alpha-D-mannose biosynthesis; alpha-D-mannose 1-phosphate from D-fructose 6-phosphate: step 1/2.</text>
</comment>
<evidence type="ECO:0000256" key="5">
    <source>
        <dbReference type="ARBA" id="ARBA00018236"/>
    </source>
</evidence>
<dbReference type="InterPro" id="IPR014710">
    <property type="entry name" value="RmlC-like_jellyroll"/>
</dbReference>
<dbReference type="PROSITE" id="PS00965">
    <property type="entry name" value="PMI_I_1"/>
    <property type="match status" value="1"/>
</dbReference>
<dbReference type="PRINTS" id="PR00714">
    <property type="entry name" value="MAN6PISMRASE"/>
</dbReference>
<dbReference type="PIRSF" id="PIRSF001480">
    <property type="entry name" value="Mannose-6-phosphate_isomerase"/>
    <property type="match status" value="1"/>
</dbReference>
<proteinExistence type="inferred from homology"/>
<comment type="cofactor">
    <cofactor evidence="10">
        <name>Zn(2+)</name>
        <dbReference type="ChEBI" id="CHEBI:29105"/>
    </cofactor>
    <text evidence="10">Binds 1 zinc ion per subunit.</text>
</comment>
<accession>A0ABP0H405</accession>
<evidence type="ECO:0000256" key="12">
    <source>
        <dbReference type="RuleBase" id="RU004248"/>
    </source>
</evidence>
<name>A0ABP0H405_CLALP</name>
<evidence type="ECO:0000256" key="10">
    <source>
        <dbReference type="RuleBase" id="RU000611"/>
    </source>
</evidence>
<keyword evidence="17" id="KW-1185">Reference proteome</keyword>
<feature type="domain" description="Phosphomannose isomerase type I C-terminal" evidence="13">
    <location>
        <begin position="334"/>
        <end position="376"/>
    </location>
</feature>
<dbReference type="InterPro" id="IPR046458">
    <property type="entry name" value="PMI_typeI_hel"/>
</dbReference>
<evidence type="ECO:0000313" key="16">
    <source>
        <dbReference type="EMBL" id="CAK8697245.1"/>
    </source>
</evidence>
<comment type="function">
    <text evidence="9">Isomerase that catalyzes the interconversion of fructose-6-P and mannose-6-P and has a critical role in the supply of D-mannose derivatives required for many eukaryotic glycosylation reactions.</text>
</comment>
<evidence type="ECO:0000259" key="14">
    <source>
        <dbReference type="Pfam" id="PF20511"/>
    </source>
</evidence>
<evidence type="ECO:0000256" key="9">
    <source>
        <dbReference type="ARBA" id="ARBA00043915"/>
    </source>
</evidence>
<evidence type="ECO:0000256" key="2">
    <source>
        <dbReference type="ARBA" id="ARBA00004666"/>
    </source>
</evidence>
<evidence type="ECO:0000256" key="4">
    <source>
        <dbReference type="ARBA" id="ARBA00011956"/>
    </source>
</evidence>
<dbReference type="PROSITE" id="PS00966">
    <property type="entry name" value="PMI_I_2"/>
    <property type="match status" value="1"/>
</dbReference>
<dbReference type="InterPro" id="IPR011051">
    <property type="entry name" value="RmlC_Cupin_sf"/>
</dbReference>
<gene>
    <name evidence="16" type="ORF">CVLEPA_LOCUS30507</name>
</gene>